<keyword evidence="3" id="KW-1185">Reference proteome</keyword>
<keyword evidence="1" id="KW-1133">Transmembrane helix</keyword>
<dbReference type="OrthoDB" id="2412610at2"/>
<keyword evidence="1" id="KW-0472">Membrane</keyword>
<keyword evidence="1" id="KW-0812">Transmembrane</keyword>
<evidence type="ECO:0000256" key="1">
    <source>
        <dbReference type="SAM" id="Phobius"/>
    </source>
</evidence>
<comment type="caution">
    <text evidence="2">The sequence shown here is derived from an EMBL/GenBank/DDBJ whole genome shotgun (WGS) entry which is preliminary data.</text>
</comment>
<dbReference type="Pfam" id="PF09911">
    <property type="entry name" value="DUF2140"/>
    <property type="match status" value="1"/>
</dbReference>
<dbReference type="Proteomes" id="UP000318937">
    <property type="component" value="Unassembled WGS sequence"/>
</dbReference>
<dbReference type="EMBL" id="VDGG01000024">
    <property type="protein sequence ID" value="TQR13355.1"/>
    <property type="molecule type" value="Genomic_DNA"/>
</dbReference>
<feature type="transmembrane region" description="Helical" evidence="1">
    <location>
        <begin position="7"/>
        <end position="26"/>
    </location>
</feature>
<dbReference type="AlphaFoldDB" id="A0A544T7B4"/>
<evidence type="ECO:0000313" key="2">
    <source>
        <dbReference type="EMBL" id="TQR13355.1"/>
    </source>
</evidence>
<dbReference type="InterPro" id="IPR018672">
    <property type="entry name" value="DUF2140"/>
</dbReference>
<proteinExistence type="predicted"/>
<name>A0A544T7B4_9BACI</name>
<organism evidence="2 3">
    <name type="scientific">Psychrobacillus soli</name>
    <dbReference type="NCBI Taxonomy" id="1543965"/>
    <lineage>
        <taxon>Bacteria</taxon>
        <taxon>Bacillati</taxon>
        <taxon>Bacillota</taxon>
        <taxon>Bacilli</taxon>
        <taxon>Bacillales</taxon>
        <taxon>Bacillaceae</taxon>
        <taxon>Psychrobacillus</taxon>
    </lineage>
</organism>
<accession>A0A544T7B4</accession>
<sequence length="190" mass="21379">MNKWKIAFFLLLLVIIGSIGTFLYWVTTPAETMPIEVPKATPEGNVLTVHATKEDFEGIANTYLKKAMKGKPLPIHLTVDDQIVLSSELTIFSLNFPIKMYFEPYVEEGGNIRLEQTSLEVGQAKLQPEAVLKLLRDSIDLPEWIVVMPKEKEVHIQLASIPMSSGIHVRAKELNLEEDIITLEIVIPSK</sequence>
<dbReference type="RefSeq" id="WP_142607737.1">
    <property type="nucleotide sequence ID" value="NZ_VDGG01000024.1"/>
</dbReference>
<reference evidence="2 3" key="1">
    <citation type="submission" date="2019-05" db="EMBL/GenBank/DDBJ databases">
        <title>Psychrobacillus vulpis sp. nov., a new species isolated from feces of a red fox that inhabits in The Tablas de Daimiel Natural Park, Albacete, Spain.</title>
        <authorList>
            <person name="Rodriguez M."/>
            <person name="Reina J.C."/>
            <person name="Bejar V."/>
            <person name="Llamas I."/>
        </authorList>
    </citation>
    <scope>NUCLEOTIDE SEQUENCE [LARGE SCALE GENOMIC DNA]</scope>
    <source>
        <strain evidence="2 3">NHI-2</strain>
    </source>
</reference>
<evidence type="ECO:0000313" key="3">
    <source>
        <dbReference type="Proteomes" id="UP000318937"/>
    </source>
</evidence>
<protein>
    <submittedName>
        <fullName evidence="2">DUF2140 family protein</fullName>
    </submittedName>
</protein>
<gene>
    <name evidence="2" type="ORF">FG383_12560</name>
</gene>